<feature type="non-terminal residue" evidence="2">
    <location>
        <position position="511"/>
    </location>
</feature>
<keyword evidence="1" id="KW-0175">Coiled coil</keyword>
<organism evidence="2 3">
    <name type="scientific">Candidatus Merdivivens pullistercoris</name>
    <dbReference type="NCBI Taxonomy" id="2840873"/>
    <lineage>
        <taxon>Bacteria</taxon>
        <taxon>Pseudomonadati</taxon>
        <taxon>Bacteroidota</taxon>
        <taxon>Bacteroidia</taxon>
        <taxon>Bacteroidales</taxon>
        <taxon>Muribaculaceae</taxon>
        <taxon>Muribaculaceae incertae sedis</taxon>
        <taxon>Candidatus Merdivivens</taxon>
    </lineage>
</organism>
<reference evidence="2" key="2">
    <citation type="journal article" date="2021" name="PeerJ">
        <title>Extensive microbial diversity within the chicken gut microbiome revealed by metagenomics and culture.</title>
        <authorList>
            <person name="Gilroy R."/>
            <person name="Ravi A."/>
            <person name="Getino M."/>
            <person name="Pursley I."/>
            <person name="Horton D.L."/>
            <person name="Alikhan N.F."/>
            <person name="Baker D."/>
            <person name="Gharbi K."/>
            <person name="Hall N."/>
            <person name="Watson M."/>
            <person name="Adriaenssens E.M."/>
            <person name="Foster-Nyarko E."/>
            <person name="Jarju S."/>
            <person name="Secka A."/>
            <person name="Antonio M."/>
            <person name="Oren A."/>
            <person name="Chaudhuri R.R."/>
            <person name="La Ragione R."/>
            <person name="Hildebrand F."/>
            <person name="Pallen M.J."/>
        </authorList>
    </citation>
    <scope>NUCLEOTIDE SEQUENCE</scope>
    <source>
        <strain evidence="2">10037</strain>
    </source>
</reference>
<reference evidence="2" key="1">
    <citation type="submission" date="2020-10" db="EMBL/GenBank/DDBJ databases">
        <authorList>
            <person name="Gilroy R."/>
        </authorList>
    </citation>
    <scope>NUCLEOTIDE SEQUENCE</scope>
    <source>
        <strain evidence="2">10037</strain>
    </source>
</reference>
<dbReference type="Gene3D" id="1.20.5.300">
    <property type="match status" value="1"/>
</dbReference>
<dbReference type="PANTHER" id="PTHR43941:SF1">
    <property type="entry name" value="STRUCTURAL MAINTENANCE OF CHROMOSOMES PROTEIN 2"/>
    <property type="match status" value="1"/>
</dbReference>
<evidence type="ECO:0000313" key="2">
    <source>
        <dbReference type="EMBL" id="MBO8465435.1"/>
    </source>
</evidence>
<dbReference type="Proteomes" id="UP000823597">
    <property type="component" value="Unassembled WGS sequence"/>
</dbReference>
<dbReference type="PANTHER" id="PTHR43941">
    <property type="entry name" value="STRUCTURAL MAINTENANCE OF CHROMOSOMES PROTEIN 2"/>
    <property type="match status" value="1"/>
</dbReference>
<evidence type="ECO:0000256" key="1">
    <source>
        <dbReference type="SAM" id="Coils"/>
    </source>
</evidence>
<feature type="coiled-coil region" evidence="1">
    <location>
        <begin position="62"/>
        <end position="108"/>
    </location>
</feature>
<dbReference type="Gene3D" id="1.20.1170.10">
    <property type="match status" value="1"/>
</dbReference>
<dbReference type="AlphaFoldDB" id="A0A9D9I3T3"/>
<dbReference type="GO" id="GO:0000793">
    <property type="term" value="C:condensed chromosome"/>
    <property type="evidence" value="ECO:0007669"/>
    <property type="project" value="TreeGrafter"/>
</dbReference>
<feature type="coiled-coil region" evidence="1">
    <location>
        <begin position="189"/>
        <end position="308"/>
    </location>
</feature>
<protein>
    <submittedName>
        <fullName evidence="2">Uncharacterized protein</fullName>
    </submittedName>
</protein>
<comment type="caution">
    <text evidence="2">The sequence shown here is derived from an EMBL/GenBank/DDBJ whole genome shotgun (WGS) entry which is preliminary data.</text>
</comment>
<dbReference type="GO" id="GO:0003682">
    <property type="term" value="F:chromatin binding"/>
    <property type="evidence" value="ECO:0007669"/>
    <property type="project" value="TreeGrafter"/>
</dbReference>
<gene>
    <name evidence="2" type="ORF">IAB93_05500</name>
</gene>
<dbReference type="GO" id="GO:0000785">
    <property type="term" value="C:chromatin"/>
    <property type="evidence" value="ECO:0007669"/>
    <property type="project" value="TreeGrafter"/>
</dbReference>
<accession>A0A9D9I3T3</accession>
<sequence length="511" mass="56300">MTNAINSLREEAQKYAEDAQAAAEAYADAVAKEKADEALAAAKEYADDAAAKAAADAKAEVLEEIQADLQKTLADAKSYTDTEISALKTELEQKITELSSRIEGVASDVNTLKSTVEKQGDQINDLLAFDKLLDERLKAVEAYKEAIDSLASEVTGLKEVDEYLQEQIDTINNTILEIQGTIGEINEKIADLYDEVAATNSALASYKEEVSKMLSTLRSELEAAISAGDNAVKEELIAKLDEQISALRTELTEYFDTELDALESQFNASMEEVKADLKAKYDELKSDIAELDAKIDRIESEIRQYINDAILGLEGKIGERLTSISLIPEVYVDGVPAFELPTIIYTPLSVGKDETVAPNRAFEDQAVPRMDAVVRYHLSPAHVTENGIATAEYLIESAKMVTKAAQDNDIIDIRGYKVNSDNELEVTVRRLNGDSFYSHDVADSQNYEFYTAALSLGIADELLMEGETEANVVSEYSAIYEAPYEIHIAPLKDQSREIVEYTCAKFDTLYT</sequence>
<evidence type="ECO:0000313" key="3">
    <source>
        <dbReference type="Proteomes" id="UP000823597"/>
    </source>
</evidence>
<dbReference type="GO" id="GO:0000796">
    <property type="term" value="C:condensin complex"/>
    <property type="evidence" value="ECO:0007669"/>
    <property type="project" value="TreeGrafter"/>
</dbReference>
<proteinExistence type="predicted"/>
<name>A0A9D9I3T3_9BACT</name>
<dbReference type="EMBL" id="JADIME010000058">
    <property type="protein sequence ID" value="MBO8465435.1"/>
    <property type="molecule type" value="Genomic_DNA"/>
</dbReference>